<feature type="compositionally biased region" description="Basic and acidic residues" evidence="1">
    <location>
        <begin position="404"/>
        <end position="417"/>
    </location>
</feature>
<feature type="compositionally biased region" description="Pro residues" evidence="1">
    <location>
        <begin position="526"/>
        <end position="537"/>
    </location>
</feature>
<evidence type="ECO:0000313" key="3">
    <source>
        <dbReference type="EMBL" id="KAK7037657.1"/>
    </source>
</evidence>
<feature type="compositionally biased region" description="Basic residues" evidence="1">
    <location>
        <begin position="540"/>
        <end position="557"/>
    </location>
</feature>
<organism evidence="3 4">
    <name type="scientific">Paramarasmius palmivorus</name>
    <dbReference type="NCBI Taxonomy" id="297713"/>
    <lineage>
        <taxon>Eukaryota</taxon>
        <taxon>Fungi</taxon>
        <taxon>Dikarya</taxon>
        <taxon>Basidiomycota</taxon>
        <taxon>Agaricomycotina</taxon>
        <taxon>Agaricomycetes</taxon>
        <taxon>Agaricomycetidae</taxon>
        <taxon>Agaricales</taxon>
        <taxon>Marasmiineae</taxon>
        <taxon>Marasmiaceae</taxon>
        <taxon>Paramarasmius</taxon>
    </lineage>
</organism>
<feature type="compositionally biased region" description="Low complexity" evidence="1">
    <location>
        <begin position="190"/>
        <end position="200"/>
    </location>
</feature>
<evidence type="ECO:0000256" key="1">
    <source>
        <dbReference type="SAM" id="MobiDB-lite"/>
    </source>
</evidence>
<feature type="compositionally biased region" description="Low complexity" evidence="1">
    <location>
        <begin position="56"/>
        <end position="93"/>
    </location>
</feature>
<name>A0AAW0CFT1_9AGAR</name>
<feature type="compositionally biased region" description="Pro residues" evidence="1">
    <location>
        <begin position="359"/>
        <end position="368"/>
    </location>
</feature>
<feature type="transmembrane region" description="Helical" evidence="2">
    <location>
        <begin position="879"/>
        <end position="903"/>
    </location>
</feature>
<feature type="transmembrane region" description="Helical" evidence="2">
    <location>
        <begin position="841"/>
        <end position="858"/>
    </location>
</feature>
<feature type="region of interest" description="Disordered" evidence="1">
    <location>
        <begin position="1"/>
        <end position="310"/>
    </location>
</feature>
<dbReference type="AlphaFoldDB" id="A0AAW0CFT1"/>
<accession>A0AAW0CFT1</accession>
<feature type="compositionally biased region" description="Pro residues" evidence="1">
    <location>
        <begin position="201"/>
        <end position="223"/>
    </location>
</feature>
<keyword evidence="2" id="KW-0812">Transmembrane</keyword>
<reference evidence="3 4" key="1">
    <citation type="submission" date="2024-01" db="EMBL/GenBank/DDBJ databases">
        <title>A draft genome for a cacao thread blight-causing isolate of Paramarasmius palmivorus.</title>
        <authorList>
            <person name="Baruah I.K."/>
            <person name="Bukari Y."/>
            <person name="Amoako-Attah I."/>
            <person name="Meinhardt L.W."/>
            <person name="Bailey B.A."/>
            <person name="Cohen S.P."/>
        </authorList>
    </citation>
    <scope>NUCLEOTIDE SEQUENCE [LARGE SCALE GENOMIC DNA]</scope>
    <source>
        <strain evidence="3 4">GH-12</strain>
    </source>
</reference>
<feature type="region of interest" description="Disordered" evidence="1">
    <location>
        <begin position="400"/>
        <end position="434"/>
    </location>
</feature>
<sequence>MSGDEKDKKKSFRSRMGTVMRRTSSIVTLGAVSSRPHSPEPSLPRRASVASTSDVSSIHSGSGQHSQRPSIDAAAAVAAVHTTPPGGSSVPSPIAESPMREAAATDDEGAHKRQGTGAVHHTSPLGQGVVTSEEVDTPQAEAVPEPSDPPKIFESPTGPGAFVDEPEEMSTKSLKESRSIESLLKRAQDAPPAVEAAPGPSSVPSPPKEPEQPAEPAPAPAPVPEKQKEPEQLAPSHSPELKTAVDEPSYFDIAARDTPPRYQTDSESLQEAIIRNTMGETDEEISEEILSSQTTPRPHGPADTENANVFYIPPTPGLGVIEKKVEKKTEVIVSAPVAGPSMPEPLRIETQETIRGPAAAPPEMPVPQPSEESAEPPRSKPIPIPSYNVAEPQAVWAVSVSGSDGKKHVLDDDEHRNRSVGMNGSARYEDPFADPVPASVTAYPVEVSMPAPKSAQEELRVHAPERQPPAPVVVLPLPEFSEVIPRRSIREVPSEATLGQGPGDSHIRFDAAADYDENRPLLNRPRSPPPPRSPLDPHPQGHHHHHHNPPHTPRKPHGGYLNVDTTLHAPRLNISPMASLGGPPGPPSASGGPLLHQKGWIEYGLPDGVRYYVHPTLRVTTDVDLRDAYKLGFITSFLESRGEGAPPGTEMWLREGAMDKKRKKKLSKGKGKAEEDLFVPLVYLVDHKKRMVTPALVLEGDASGRDKKDMEDGLDMEYRYWSYIEDHPAHNALPLNARSEAMDVLTWSWTDRLLPPHGAASSPFTQEECTELSNMLRSFGDLHSDSGINTVVHTRVVARILIRVAQWRQATFRPNKALPQDVSKNHRTPVFNKTLPFRKRLLDFLVSCVCLGVPYIFFNRIQHHRLDEESGMLRGAGPMMVIGACTCLVAAIVLSASVTFLSLPGLDAIARVAGLIAVLLSTFSMVSTIVAVFKYKSDMERTWLSSAGGIVNYGAVGMGHGHEFGARNMYGVGGEGLMLHSRRIMILSLPLTLLIYSIIAFITGVVLYSFFGTVTENSRSGAILHHHFEGYTRWSVVGVLGGLVGVLFTAVLMLRR</sequence>
<comment type="caution">
    <text evidence="3">The sequence shown here is derived from an EMBL/GenBank/DDBJ whole genome shotgun (WGS) entry which is preliminary data.</text>
</comment>
<protein>
    <submittedName>
        <fullName evidence="3">Uncharacterized protein</fullName>
    </submittedName>
</protein>
<feature type="transmembrane region" description="Helical" evidence="2">
    <location>
        <begin position="909"/>
        <end position="933"/>
    </location>
</feature>
<feature type="compositionally biased region" description="Basic and acidic residues" evidence="1">
    <location>
        <begin position="169"/>
        <end position="188"/>
    </location>
</feature>
<keyword evidence="4" id="KW-1185">Reference proteome</keyword>
<proteinExistence type="predicted"/>
<feature type="region of interest" description="Disordered" evidence="1">
    <location>
        <begin position="518"/>
        <end position="593"/>
    </location>
</feature>
<evidence type="ECO:0000313" key="4">
    <source>
        <dbReference type="Proteomes" id="UP001383192"/>
    </source>
</evidence>
<feature type="region of interest" description="Disordered" evidence="1">
    <location>
        <begin position="336"/>
        <end position="386"/>
    </location>
</feature>
<keyword evidence="2" id="KW-1133">Transmembrane helix</keyword>
<gene>
    <name evidence="3" type="ORF">VNI00_010880</name>
</gene>
<evidence type="ECO:0000256" key="2">
    <source>
        <dbReference type="SAM" id="Phobius"/>
    </source>
</evidence>
<keyword evidence="2" id="KW-0472">Membrane</keyword>
<dbReference type="EMBL" id="JAYKXP010000045">
    <property type="protein sequence ID" value="KAK7037657.1"/>
    <property type="molecule type" value="Genomic_DNA"/>
</dbReference>
<feature type="transmembrane region" description="Helical" evidence="2">
    <location>
        <begin position="1031"/>
        <end position="1054"/>
    </location>
</feature>
<dbReference type="Proteomes" id="UP001383192">
    <property type="component" value="Unassembled WGS sequence"/>
</dbReference>
<feature type="transmembrane region" description="Helical" evidence="2">
    <location>
        <begin position="986"/>
        <end position="1011"/>
    </location>
</feature>